<sequence>MTITSVALSTVLMLPISITELNDFKRLAVNNPKHALVEFPRLLMRYQGETSNRIALLYYSALTAASRADDWPMFLDIIEKMRAPALRAYSDGNKLQLLSSIGVAYRLNGQLEQAKIHYQCAFKFASNDIELAQLKVNQSIVYRLSYQPALAFQLIESVNSNQLSDKVKAGYSVVHGNIQQSIGNFQTALHSYEQAHELYIKMGDKVSKTGVTGNILGAALAVKNLTVFNRYRGDLDKAARIYYPRILDYLQWLDIIAYALESQTLSTEHQQWIENHVVKFVELGYEDVIKAHLLLIKARDLYPKGTSMKFKSYSLPEKLGKPWCGSF</sequence>
<dbReference type="Proteomes" id="UP000615755">
    <property type="component" value="Unassembled WGS sequence"/>
</dbReference>
<dbReference type="SUPFAM" id="SSF48452">
    <property type="entry name" value="TPR-like"/>
    <property type="match status" value="1"/>
</dbReference>
<evidence type="ECO:0000313" key="1">
    <source>
        <dbReference type="EMBL" id="MBE0370682.1"/>
    </source>
</evidence>
<proteinExistence type="predicted"/>
<dbReference type="EMBL" id="AQGV01000015">
    <property type="protein sequence ID" value="MBE0370682.1"/>
    <property type="molecule type" value="Genomic_DNA"/>
</dbReference>
<dbReference type="Gene3D" id="1.25.40.10">
    <property type="entry name" value="Tetratricopeptide repeat domain"/>
    <property type="match status" value="1"/>
</dbReference>
<evidence type="ECO:0000313" key="2">
    <source>
        <dbReference type="Proteomes" id="UP000615755"/>
    </source>
</evidence>
<dbReference type="RefSeq" id="WP_192509742.1">
    <property type="nucleotide sequence ID" value="NZ_AQGV01000015.1"/>
</dbReference>
<name>A0ABR9EIW2_9GAMM</name>
<evidence type="ECO:0008006" key="3">
    <source>
        <dbReference type="Google" id="ProtNLM"/>
    </source>
</evidence>
<dbReference type="InterPro" id="IPR011990">
    <property type="entry name" value="TPR-like_helical_dom_sf"/>
</dbReference>
<organism evidence="1 2">
    <name type="scientific">Pseudoalteromonas aurantia 208</name>
    <dbReference type="NCBI Taxonomy" id="1314867"/>
    <lineage>
        <taxon>Bacteria</taxon>
        <taxon>Pseudomonadati</taxon>
        <taxon>Pseudomonadota</taxon>
        <taxon>Gammaproteobacteria</taxon>
        <taxon>Alteromonadales</taxon>
        <taxon>Pseudoalteromonadaceae</taxon>
        <taxon>Pseudoalteromonas</taxon>
    </lineage>
</organism>
<reference evidence="1 2" key="1">
    <citation type="submission" date="2015-03" db="EMBL/GenBank/DDBJ databases">
        <title>Genome sequence of Pseudoalteromonas aurantia.</title>
        <authorList>
            <person name="Xie B.-B."/>
            <person name="Rong J.-C."/>
            <person name="Qin Q.-L."/>
            <person name="Zhang Y.-Z."/>
        </authorList>
    </citation>
    <scope>NUCLEOTIDE SEQUENCE [LARGE SCALE GENOMIC DNA]</scope>
    <source>
        <strain evidence="1 2">208</strain>
    </source>
</reference>
<gene>
    <name evidence="1" type="ORF">PAUR_b0762</name>
</gene>
<accession>A0ABR9EIW2</accession>
<protein>
    <recommendedName>
        <fullName evidence="3">Tetratricopeptide repeat protein</fullName>
    </recommendedName>
</protein>
<dbReference type="InterPro" id="IPR019734">
    <property type="entry name" value="TPR_rpt"/>
</dbReference>
<keyword evidence="2" id="KW-1185">Reference proteome</keyword>
<dbReference type="SMART" id="SM00028">
    <property type="entry name" value="TPR"/>
    <property type="match status" value="2"/>
</dbReference>
<comment type="caution">
    <text evidence="1">The sequence shown here is derived from an EMBL/GenBank/DDBJ whole genome shotgun (WGS) entry which is preliminary data.</text>
</comment>